<feature type="chain" id="PRO_5037755063" description="Protein sleepless" evidence="2">
    <location>
        <begin position="21"/>
        <end position="135"/>
    </location>
</feature>
<dbReference type="RefSeq" id="XP_038053050.1">
    <property type="nucleotide sequence ID" value="XM_038197122.1"/>
</dbReference>
<dbReference type="Proteomes" id="UP000887568">
    <property type="component" value="Unplaced"/>
</dbReference>
<feature type="signal peptide" evidence="2">
    <location>
        <begin position="1"/>
        <end position="20"/>
    </location>
</feature>
<dbReference type="InterPro" id="IPR050975">
    <property type="entry name" value="Sleep_regulator"/>
</dbReference>
<evidence type="ECO:0000256" key="2">
    <source>
        <dbReference type="SAM" id="SignalP"/>
    </source>
</evidence>
<protein>
    <recommendedName>
        <fullName evidence="5">Protein sleepless</fullName>
    </recommendedName>
</protein>
<dbReference type="PANTHER" id="PTHR33562">
    <property type="entry name" value="ATILLA, ISOFORM B-RELATED-RELATED"/>
    <property type="match status" value="1"/>
</dbReference>
<reference evidence="3" key="1">
    <citation type="submission" date="2022-11" db="UniProtKB">
        <authorList>
            <consortium name="EnsemblMetazoa"/>
        </authorList>
    </citation>
    <scope>IDENTIFICATION</scope>
</reference>
<dbReference type="AlphaFoldDB" id="A0A913ZPJ6"/>
<dbReference type="CDD" id="cd00117">
    <property type="entry name" value="TFP"/>
    <property type="match status" value="1"/>
</dbReference>
<keyword evidence="4" id="KW-1185">Reference proteome</keyword>
<dbReference type="OrthoDB" id="5945173at2759"/>
<dbReference type="EnsemblMetazoa" id="XM_038197122.1">
    <property type="protein sequence ID" value="XP_038053050.1"/>
    <property type="gene ID" value="LOC119725642"/>
</dbReference>
<sequence length="135" mass="14119">MQGLLLSLLTLSMCVAGSYAVQCYECNGVIQPLTSNTWCSDPFDADSAGAKASIKSCKGPCVKLYSKIGSNVEGYVRQCSNDTDQSLCINDCGSVGDIYSCGYCCTGDLCNSAASVTFNLLAAVAMLVSAWVFTA</sequence>
<proteinExistence type="predicted"/>
<evidence type="ECO:0000256" key="1">
    <source>
        <dbReference type="ARBA" id="ARBA00022729"/>
    </source>
</evidence>
<evidence type="ECO:0000313" key="3">
    <source>
        <dbReference type="EnsemblMetazoa" id="XP_038053050.1"/>
    </source>
</evidence>
<evidence type="ECO:0000313" key="4">
    <source>
        <dbReference type="Proteomes" id="UP000887568"/>
    </source>
</evidence>
<name>A0A913ZPJ6_PATMI</name>
<organism evidence="3 4">
    <name type="scientific">Patiria miniata</name>
    <name type="common">Bat star</name>
    <name type="synonym">Asterina miniata</name>
    <dbReference type="NCBI Taxonomy" id="46514"/>
    <lineage>
        <taxon>Eukaryota</taxon>
        <taxon>Metazoa</taxon>
        <taxon>Echinodermata</taxon>
        <taxon>Eleutherozoa</taxon>
        <taxon>Asterozoa</taxon>
        <taxon>Asteroidea</taxon>
        <taxon>Valvatacea</taxon>
        <taxon>Valvatida</taxon>
        <taxon>Asterinidae</taxon>
        <taxon>Patiria</taxon>
    </lineage>
</organism>
<keyword evidence="1 2" id="KW-0732">Signal</keyword>
<accession>A0A913ZPJ6</accession>
<dbReference type="OMA" id="ACEKING"/>
<evidence type="ECO:0008006" key="5">
    <source>
        <dbReference type="Google" id="ProtNLM"/>
    </source>
</evidence>
<dbReference type="GeneID" id="119725642"/>